<reference evidence="2" key="1">
    <citation type="submission" date="2021-01" db="EMBL/GenBank/DDBJ databases">
        <authorList>
            <person name="Corre E."/>
            <person name="Pelletier E."/>
            <person name="Niang G."/>
            <person name="Scheremetjew M."/>
            <person name="Finn R."/>
            <person name="Kale V."/>
            <person name="Holt S."/>
            <person name="Cochrane G."/>
            <person name="Meng A."/>
            <person name="Brown T."/>
            <person name="Cohen L."/>
        </authorList>
    </citation>
    <scope>NUCLEOTIDE SEQUENCE</scope>
    <source>
        <strain evidence="2">CCMP2222</strain>
    </source>
</reference>
<keyword evidence="1" id="KW-0732">Signal</keyword>
<evidence type="ECO:0000256" key="1">
    <source>
        <dbReference type="SAM" id="SignalP"/>
    </source>
</evidence>
<accession>A0A7S2BUF5</accession>
<feature type="chain" id="PRO_5031041796" evidence="1">
    <location>
        <begin position="18"/>
        <end position="263"/>
    </location>
</feature>
<sequence>MALRRAIVAALLGTANAVSDVSSLLQAGRVSTGVAVEFGPQFAALFSDRVDLGDEDTVRSLIKQMAGLKEDLQVVLETNDVPGSKLKASQADLAQLHNLEDKLADTFRETQMKKLPVWPVHKVAPPPSIAELRAVVSKLRANMYADGDKIAHVVSANMAFCFDGPSFYVRKMLGKFKTSPLGGGFGSLTPVTPGSCQDAGLGFTEQKQDFYQGCFKQARVYVNPEHHRGWSHFSKTFSTQWKLMHHKTDEDVMAEMQHICLKD</sequence>
<evidence type="ECO:0000313" key="2">
    <source>
        <dbReference type="EMBL" id="CAD9407199.1"/>
    </source>
</evidence>
<proteinExistence type="predicted"/>
<gene>
    <name evidence="2" type="ORF">AAND1436_LOCUS13452</name>
</gene>
<dbReference type="EMBL" id="HBGQ01027224">
    <property type="protein sequence ID" value="CAD9407199.1"/>
    <property type="molecule type" value="Transcribed_RNA"/>
</dbReference>
<feature type="signal peptide" evidence="1">
    <location>
        <begin position="1"/>
        <end position="17"/>
    </location>
</feature>
<name>A0A7S2BUF5_9DINO</name>
<protein>
    <submittedName>
        <fullName evidence="2">Uncharacterized protein</fullName>
    </submittedName>
</protein>
<dbReference type="AlphaFoldDB" id="A0A7S2BUF5"/>
<organism evidence="2">
    <name type="scientific">Alexandrium andersonii</name>
    <dbReference type="NCBI Taxonomy" id="327968"/>
    <lineage>
        <taxon>Eukaryota</taxon>
        <taxon>Sar</taxon>
        <taxon>Alveolata</taxon>
        <taxon>Dinophyceae</taxon>
        <taxon>Gonyaulacales</taxon>
        <taxon>Pyrocystaceae</taxon>
        <taxon>Alexandrium</taxon>
    </lineage>
</organism>